<dbReference type="Proteomes" id="UP000305883">
    <property type="component" value="Unassembled WGS sequence"/>
</dbReference>
<proteinExistence type="predicted"/>
<feature type="coiled-coil region" evidence="1">
    <location>
        <begin position="10"/>
        <end position="37"/>
    </location>
</feature>
<accession>A0A4T0WDE2</accession>
<organism evidence="2 3">
    <name type="scientific">Colletotrichum higginsianum</name>
    <dbReference type="NCBI Taxonomy" id="80884"/>
    <lineage>
        <taxon>Eukaryota</taxon>
        <taxon>Fungi</taxon>
        <taxon>Dikarya</taxon>
        <taxon>Ascomycota</taxon>
        <taxon>Pezizomycotina</taxon>
        <taxon>Sordariomycetes</taxon>
        <taxon>Hypocreomycetidae</taxon>
        <taxon>Glomerellales</taxon>
        <taxon>Glomerellaceae</taxon>
        <taxon>Colletotrichum</taxon>
        <taxon>Colletotrichum destructivum species complex</taxon>
    </lineage>
</organism>
<evidence type="ECO:0000313" key="2">
    <source>
        <dbReference type="EMBL" id="TID04001.1"/>
    </source>
</evidence>
<evidence type="ECO:0000256" key="1">
    <source>
        <dbReference type="SAM" id="Coils"/>
    </source>
</evidence>
<dbReference type="EMBL" id="MWPZ01000002">
    <property type="protein sequence ID" value="TID04001.1"/>
    <property type="molecule type" value="Genomic_DNA"/>
</dbReference>
<evidence type="ECO:0000313" key="3">
    <source>
        <dbReference type="Proteomes" id="UP000305883"/>
    </source>
</evidence>
<dbReference type="AlphaFoldDB" id="A0A4T0WDE2"/>
<dbReference type="OrthoDB" id="5213630at2759"/>
<gene>
    <name evidence="2" type="ORF">CH35J_003146</name>
</gene>
<comment type="caution">
    <text evidence="2">The sequence shown here is derived from an EMBL/GenBank/DDBJ whole genome shotgun (WGS) entry which is preliminary data.</text>
</comment>
<sequence length="319" mass="36058">MNEERRAKDENDYQEIIKKLEGRIGELTNQTQSLGQQLVSLKAQDTGNQTLANDGKVSDDEIRSLWHQMAFNIQNIVANFLTGHPTQEELRHEHTNGSCVVCHLTPQALSYIWNEDMRDSVLEGMIWIAICGYTFENVRKDNRVTIWGGGVGKIFSRLFRTLYGSAKNAGTDPAAVLRWKSESARLIDRIMGASKESMQDAVRDEFTGLSRFLPSNDEDATSDFYKELNKVFEDAVHLHATFMKSRALFYIDWADKPTSSSNHPHYDPERHNAEAWVHDVNNESTVLFGISPGLVKIGNADGDSYDKRTRLVKASVVCD</sequence>
<reference evidence="2 3" key="1">
    <citation type="journal article" date="2019" name="Genome Biol. Evol.">
        <title>Genomic Plasticity Mediated by Transposable Elements in the Plant Pathogenic Fungus Colletotrichum higginsianum.</title>
        <authorList>
            <person name="Tsushima A."/>
            <person name="Gan P."/>
            <person name="Kumakura N."/>
            <person name="Narusaka M."/>
            <person name="Takano Y."/>
            <person name="Narusaka Y."/>
            <person name="Shirasu K."/>
        </authorList>
    </citation>
    <scope>NUCLEOTIDE SEQUENCE [LARGE SCALE GENOMIC DNA]</scope>
    <source>
        <strain evidence="2 3">MAFF305635-RFP</strain>
    </source>
</reference>
<protein>
    <submittedName>
        <fullName evidence="2">Uncharacterized protein</fullName>
    </submittedName>
</protein>
<keyword evidence="1" id="KW-0175">Coiled coil</keyword>
<name>A0A4T0WDE2_9PEZI</name>